<dbReference type="InterPro" id="IPR004474">
    <property type="entry name" value="LytR_CpsA_psr"/>
</dbReference>
<keyword evidence="2" id="KW-1133">Transmembrane helix</keyword>
<dbReference type="KEGG" id="jeh:EJN90_09905"/>
<dbReference type="AlphaFoldDB" id="A0A3S9HC27"/>
<evidence type="ECO:0000313" key="4">
    <source>
        <dbReference type="EMBL" id="AZP04926.1"/>
    </source>
</evidence>
<feature type="domain" description="Cell envelope-related transcriptional attenuator" evidence="3">
    <location>
        <begin position="90"/>
        <end position="238"/>
    </location>
</feature>
<dbReference type="EMBL" id="CP034465">
    <property type="protein sequence ID" value="AZP04926.1"/>
    <property type="molecule type" value="Genomic_DNA"/>
</dbReference>
<proteinExistence type="inferred from homology"/>
<evidence type="ECO:0000259" key="3">
    <source>
        <dbReference type="Pfam" id="PF03816"/>
    </source>
</evidence>
<gene>
    <name evidence="4" type="ORF">EJN90_09905</name>
</gene>
<keyword evidence="2" id="KW-0472">Membrane</keyword>
<dbReference type="PANTHER" id="PTHR33392:SF6">
    <property type="entry name" value="POLYISOPRENYL-TEICHOIC ACID--PEPTIDOGLYCAN TEICHOIC ACID TRANSFERASE TAGU"/>
    <property type="match status" value="1"/>
</dbReference>
<dbReference type="Proteomes" id="UP000273326">
    <property type="component" value="Chromosome"/>
</dbReference>
<sequence>MSMSRKDTQQIKRRRRRILFISISLFLVIYTAGWMIYNQVNNTANNIFNDISINDKRDGSKIVIDATQPISFAFLGVDNGTIDRADEPGRSDAILIGTINPNTKKTTLVSIPRDTYALMDGYETEGDWLFYDKLTHAYAFGDAEMAINSIQELINIPIDYYVEVNMTGLIDMVDAIDGIEVTSPLTFDYQGNYFTEGETRILNGTEALAFSRMRKTDPEGDFGRQKREKLVIEAIIAKGLSFDSIKNYQSVLRTMEDNVKTNLSFNEITYLLGGYRNALGNIQQDNLVGEEMWLDEIYYLYANPEDRLELSNQLRRELELNEIEMEDLALSDTDLYYLNPYYVEDPYYEEETYYEVDSSYQEDYVSEDVYEY</sequence>
<keyword evidence="2" id="KW-0812">Transmembrane</keyword>
<evidence type="ECO:0000256" key="2">
    <source>
        <dbReference type="SAM" id="Phobius"/>
    </source>
</evidence>
<reference evidence="5" key="1">
    <citation type="submission" date="2018-12" db="EMBL/GenBank/DDBJ databases">
        <title>Complete genome sequencing of Jeotgalibaca sp. H21T32.</title>
        <authorList>
            <person name="Bae J.-W."/>
            <person name="Lee S.-Y."/>
        </authorList>
    </citation>
    <scope>NUCLEOTIDE SEQUENCE [LARGE SCALE GENOMIC DNA]</scope>
    <source>
        <strain evidence="5">H21T32</strain>
    </source>
</reference>
<dbReference type="OrthoDB" id="27330at2"/>
<protein>
    <submittedName>
        <fullName evidence="4">Transcriptional regulator</fullName>
    </submittedName>
</protein>
<dbReference type="Gene3D" id="3.40.630.190">
    <property type="entry name" value="LCP protein"/>
    <property type="match status" value="1"/>
</dbReference>
<name>A0A3S9HC27_9LACT</name>
<feature type="transmembrane region" description="Helical" evidence="2">
    <location>
        <begin position="18"/>
        <end position="37"/>
    </location>
</feature>
<comment type="similarity">
    <text evidence="1">Belongs to the LytR/CpsA/Psr (LCP) family.</text>
</comment>
<organism evidence="4 5">
    <name type="scientific">Jeotgalibaca ciconiae</name>
    <dbReference type="NCBI Taxonomy" id="2496265"/>
    <lineage>
        <taxon>Bacteria</taxon>
        <taxon>Bacillati</taxon>
        <taxon>Bacillota</taxon>
        <taxon>Bacilli</taxon>
        <taxon>Lactobacillales</taxon>
        <taxon>Carnobacteriaceae</taxon>
        <taxon>Jeotgalibaca</taxon>
    </lineage>
</organism>
<accession>A0A3S9HC27</accession>
<dbReference type="InterPro" id="IPR050922">
    <property type="entry name" value="LytR/CpsA/Psr_CW_biosynth"/>
</dbReference>
<dbReference type="Pfam" id="PF03816">
    <property type="entry name" value="LytR_cpsA_psr"/>
    <property type="match status" value="1"/>
</dbReference>
<keyword evidence="5" id="KW-1185">Reference proteome</keyword>
<evidence type="ECO:0000256" key="1">
    <source>
        <dbReference type="ARBA" id="ARBA00006068"/>
    </source>
</evidence>
<evidence type="ECO:0000313" key="5">
    <source>
        <dbReference type="Proteomes" id="UP000273326"/>
    </source>
</evidence>
<dbReference type="NCBIfam" id="TIGR00350">
    <property type="entry name" value="lytR_cpsA_psr"/>
    <property type="match status" value="1"/>
</dbReference>
<dbReference type="PANTHER" id="PTHR33392">
    <property type="entry name" value="POLYISOPRENYL-TEICHOIC ACID--PEPTIDOGLYCAN TEICHOIC ACID TRANSFERASE TAGU"/>
    <property type="match status" value="1"/>
</dbReference>